<protein>
    <recommendedName>
        <fullName evidence="4">L-2,4-diaminobutyric acid acetyltransferase</fullName>
        <ecNumber evidence="3">2.3.1.178</ecNumber>
    </recommendedName>
</protein>
<evidence type="ECO:0000256" key="7">
    <source>
        <dbReference type="ARBA" id="ARBA00048924"/>
    </source>
</evidence>
<dbReference type="EC" id="2.3.1.178" evidence="3"/>
<name>A0ABT5XC58_9EURY</name>
<evidence type="ECO:0000259" key="8">
    <source>
        <dbReference type="PROSITE" id="PS51186"/>
    </source>
</evidence>
<evidence type="ECO:0000256" key="4">
    <source>
        <dbReference type="ARBA" id="ARBA00017935"/>
    </source>
</evidence>
<organism evidence="9 10">
    <name type="scientific">Candidatus Methanocrinis alkalitolerans</name>
    <dbReference type="NCBI Taxonomy" id="3033395"/>
    <lineage>
        <taxon>Archaea</taxon>
        <taxon>Methanobacteriati</taxon>
        <taxon>Methanobacteriota</taxon>
        <taxon>Stenosarchaea group</taxon>
        <taxon>Methanomicrobia</taxon>
        <taxon>Methanotrichales</taxon>
        <taxon>Methanotrichaceae</taxon>
        <taxon>Methanocrinis</taxon>
    </lineage>
</organism>
<dbReference type="PROSITE" id="PS51186">
    <property type="entry name" value="GNAT"/>
    <property type="match status" value="1"/>
</dbReference>
<dbReference type="Pfam" id="PF00583">
    <property type="entry name" value="Acetyltransf_1"/>
    <property type="match status" value="1"/>
</dbReference>
<evidence type="ECO:0000256" key="3">
    <source>
        <dbReference type="ARBA" id="ARBA00012355"/>
    </source>
</evidence>
<comment type="pathway">
    <text evidence="1">Amine and polyamine biosynthesis; ectoine biosynthesis; L-ectoine from L-aspartate 4-semialdehyde: step 2/3.</text>
</comment>
<evidence type="ECO:0000313" key="9">
    <source>
        <dbReference type="EMBL" id="MDF0592299.1"/>
    </source>
</evidence>
<dbReference type="NCBIfam" id="TIGR02406">
    <property type="entry name" value="ectoine_EctA"/>
    <property type="match status" value="1"/>
</dbReference>
<keyword evidence="10" id="KW-1185">Reference proteome</keyword>
<evidence type="ECO:0000256" key="1">
    <source>
        <dbReference type="ARBA" id="ARBA00004978"/>
    </source>
</evidence>
<dbReference type="InterPro" id="IPR012772">
    <property type="entry name" value="Ectoine_EctA"/>
</dbReference>
<evidence type="ECO:0000256" key="6">
    <source>
        <dbReference type="ARBA" id="ARBA00023315"/>
    </source>
</evidence>
<evidence type="ECO:0000256" key="5">
    <source>
        <dbReference type="ARBA" id="ARBA00022679"/>
    </source>
</evidence>
<evidence type="ECO:0000313" key="10">
    <source>
        <dbReference type="Proteomes" id="UP001215956"/>
    </source>
</evidence>
<dbReference type="InterPro" id="IPR000182">
    <property type="entry name" value="GNAT_dom"/>
</dbReference>
<dbReference type="GO" id="GO:0033816">
    <property type="term" value="F:diaminobutyrate acetyltransferase activity"/>
    <property type="evidence" value="ECO:0007669"/>
    <property type="project" value="UniProtKB-EC"/>
</dbReference>
<dbReference type="EMBL" id="JARFPL010000004">
    <property type="protein sequence ID" value="MDF0592299.1"/>
    <property type="molecule type" value="Genomic_DNA"/>
</dbReference>
<accession>A0ABT5XC58</accession>
<comment type="catalytic activity">
    <reaction evidence="7">
        <text>L-2,4-diaminobutanoate + acetyl-CoA = (2S)-4-acetamido-2-aminobutanoate + CoA + H(+)</text>
        <dbReference type="Rhea" id="RHEA:16901"/>
        <dbReference type="ChEBI" id="CHEBI:15378"/>
        <dbReference type="ChEBI" id="CHEBI:57287"/>
        <dbReference type="ChEBI" id="CHEBI:57288"/>
        <dbReference type="ChEBI" id="CHEBI:58761"/>
        <dbReference type="ChEBI" id="CHEBI:58929"/>
        <dbReference type="EC" id="2.3.1.178"/>
    </reaction>
</comment>
<keyword evidence="6 9" id="KW-0012">Acyltransferase</keyword>
<dbReference type="Proteomes" id="UP001215956">
    <property type="component" value="Unassembled WGS sequence"/>
</dbReference>
<dbReference type="RefSeq" id="WP_316968011.1">
    <property type="nucleotide sequence ID" value="NZ_JARFPL010000004.1"/>
</dbReference>
<dbReference type="InterPro" id="IPR016181">
    <property type="entry name" value="Acyl_CoA_acyltransferase"/>
</dbReference>
<comment type="similarity">
    <text evidence="2">Belongs to the acetyltransferase family. EctA subfamily.</text>
</comment>
<proteinExistence type="inferred from homology"/>
<dbReference type="SUPFAM" id="SSF55729">
    <property type="entry name" value="Acyl-CoA N-acyltransferases (Nat)"/>
    <property type="match status" value="1"/>
</dbReference>
<comment type="caution">
    <text evidence="9">The sequence shown here is derived from an EMBL/GenBank/DDBJ whole genome shotgun (WGS) entry which is preliminary data.</text>
</comment>
<dbReference type="CDD" id="cd04301">
    <property type="entry name" value="NAT_SF"/>
    <property type="match status" value="1"/>
</dbReference>
<dbReference type="Gene3D" id="3.40.630.30">
    <property type="match status" value="1"/>
</dbReference>
<reference evidence="9 10" key="1">
    <citation type="submission" date="2023-03" db="EMBL/GenBank/DDBJ databases">
        <title>Whole genome sequencing of Methanotrichaceae archaeon M04Ac.</title>
        <authorList>
            <person name="Khomyakova M.A."/>
            <person name="Merkel A.Y."/>
            <person name="Slobodkin A.I."/>
        </authorList>
    </citation>
    <scope>NUCLEOTIDE SEQUENCE [LARGE SCALE GENOMIC DNA]</scope>
    <source>
        <strain evidence="9 10">M04Ac</strain>
    </source>
</reference>
<keyword evidence="5 9" id="KW-0808">Transferase</keyword>
<feature type="domain" description="N-acetyltransferase" evidence="8">
    <location>
        <begin position="39"/>
        <end position="217"/>
    </location>
</feature>
<gene>
    <name evidence="9" type="primary">ectA</name>
    <name evidence="9" type="ORF">P0O24_01705</name>
</gene>
<evidence type="ECO:0000256" key="2">
    <source>
        <dbReference type="ARBA" id="ARBA00010712"/>
    </source>
</evidence>
<sequence>MPNPEQAPTRITMGAEELIGRIRGRRGGSMKDGRDSGRLKLRKPCVEDGAGISALVESSKPLDPNSTYCYLLLCRDFAETCVVAEDVAKVGTADETGGAGEIVGFLSGYRPPERGDVFFVWQVAVDADTRNFGLAKRMLREALKRPSTRGCRFLETTISPSNEPSKRLFTSLARELQARCEVSACFSESHFGSRDPEEDQRADPKAGHEAEYLFRIGPFDLERMR</sequence>